<proteinExistence type="predicted"/>
<dbReference type="Gene3D" id="3.10.10.10">
    <property type="entry name" value="HIV Type 1 Reverse Transcriptase, subunit A, domain 1"/>
    <property type="match status" value="1"/>
</dbReference>
<dbReference type="InterPro" id="IPR043502">
    <property type="entry name" value="DNA/RNA_pol_sf"/>
</dbReference>
<dbReference type="EC" id="2.7.7.49" evidence="1"/>
<dbReference type="Proteomes" id="UP001085076">
    <property type="component" value="Miscellaneous, Linkage group lg01"/>
</dbReference>
<feature type="region of interest" description="Disordered" evidence="10">
    <location>
        <begin position="1"/>
        <end position="20"/>
    </location>
</feature>
<dbReference type="AlphaFoldDB" id="A0A9D5D581"/>
<keyword evidence="4" id="KW-0548">Nucleotidyltransferase</keyword>
<feature type="region of interest" description="Disordered" evidence="10">
    <location>
        <begin position="61"/>
        <end position="107"/>
    </location>
</feature>
<evidence type="ECO:0000313" key="13">
    <source>
        <dbReference type="EMBL" id="KAJ0984884.1"/>
    </source>
</evidence>
<evidence type="ECO:0000256" key="5">
    <source>
        <dbReference type="ARBA" id="ARBA00022722"/>
    </source>
</evidence>
<dbReference type="SUPFAM" id="SSF57756">
    <property type="entry name" value="Retrovirus zinc finger-like domains"/>
    <property type="match status" value="1"/>
</dbReference>
<evidence type="ECO:0000256" key="1">
    <source>
        <dbReference type="ARBA" id="ARBA00012493"/>
    </source>
</evidence>
<keyword evidence="5" id="KW-0540">Nuclease</keyword>
<dbReference type="GO" id="GO:0008233">
    <property type="term" value="F:peptidase activity"/>
    <property type="evidence" value="ECO:0007669"/>
    <property type="project" value="UniProtKB-KW"/>
</dbReference>
<dbReference type="Pfam" id="PF00098">
    <property type="entry name" value="zf-CCHC"/>
    <property type="match status" value="1"/>
</dbReference>
<keyword evidence="9" id="KW-0479">Metal-binding</keyword>
<dbReference type="GO" id="GO:0003964">
    <property type="term" value="F:RNA-directed DNA polymerase activity"/>
    <property type="evidence" value="ECO:0007669"/>
    <property type="project" value="UniProtKB-KW"/>
</dbReference>
<dbReference type="InterPro" id="IPR041373">
    <property type="entry name" value="RT_RNaseH"/>
</dbReference>
<dbReference type="InterPro" id="IPR001878">
    <property type="entry name" value="Znf_CCHC"/>
</dbReference>
<dbReference type="SMART" id="SM00343">
    <property type="entry name" value="ZnF_C2HC"/>
    <property type="match status" value="1"/>
</dbReference>
<dbReference type="GO" id="GO:0008270">
    <property type="term" value="F:zinc ion binding"/>
    <property type="evidence" value="ECO:0007669"/>
    <property type="project" value="UniProtKB-KW"/>
</dbReference>
<dbReference type="Gene3D" id="3.30.70.270">
    <property type="match status" value="2"/>
</dbReference>
<dbReference type="EMBL" id="JAGGNH010000001">
    <property type="protein sequence ID" value="KAJ0984884.1"/>
    <property type="molecule type" value="Genomic_DNA"/>
</dbReference>
<organism evidence="13 14">
    <name type="scientific">Dioscorea zingiberensis</name>
    <dbReference type="NCBI Taxonomy" id="325984"/>
    <lineage>
        <taxon>Eukaryota</taxon>
        <taxon>Viridiplantae</taxon>
        <taxon>Streptophyta</taxon>
        <taxon>Embryophyta</taxon>
        <taxon>Tracheophyta</taxon>
        <taxon>Spermatophyta</taxon>
        <taxon>Magnoliopsida</taxon>
        <taxon>Liliopsida</taxon>
        <taxon>Dioscoreales</taxon>
        <taxon>Dioscoreaceae</taxon>
        <taxon>Dioscorea</taxon>
    </lineage>
</organism>
<feature type="compositionally biased region" description="Polar residues" evidence="10">
    <location>
        <begin position="68"/>
        <end position="89"/>
    </location>
</feature>
<dbReference type="Gene3D" id="2.40.70.10">
    <property type="entry name" value="Acid Proteases"/>
    <property type="match status" value="1"/>
</dbReference>
<dbReference type="InterPro" id="IPR043128">
    <property type="entry name" value="Rev_trsase/Diguanyl_cyclase"/>
</dbReference>
<dbReference type="Pfam" id="PF17917">
    <property type="entry name" value="RT_RNaseH"/>
    <property type="match status" value="1"/>
</dbReference>
<feature type="region of interest" description="Disordered" evidence="10">
    <location>
        <begin position="338"/>
        <end position="384"/>
    </location>
</feature>
<keyword evidence="3" id="KW-0808">Transferase</keyword>
<protein>
    <recommendedName>
        <fullName evidence="1">RNA-directed DNA polymerase</fullName>
        <ecNumber evidence="1">2.7.7.49</ecNumber>
    </recommendedName>
</protein>
<evidence type="ECO:0000256" key="9">
    <source>
        <dbReference type="PROSITE-ProRule" id="PRU00047"/>
    </source>
</evidence>
<name>A0A9D5D581_9LILI</name>
<evidence type="ECO:0000256" key="8">
    <source>
        <dbReference type="ARBA" id="ARBA00022918"/>
    </source>
</evidence>
<dbReference type="CDD" id="cd00303">
    <property type="entry name" value="retropepsin_like"/>
    <property type="match status" value="1"/>
</dbReference>
<evidence type="ECO:0000256" key="3">
    <source>
        <dbReference type="ARBA" id="ARBA00022679"/>
    </source>
</evidence>
<evidence type="ECO:0000256" key="7">
    <source>
        <dbReference type="ARBA" id="ARBA00022801"/>
    </source>
</evidence>
<sequence length="1086" mass="123581">MTLKDLEHRLDQSEKETSQRLDALTQTLTQSQHDTNKKFDSLTEAVSQLTIRLDNLSKGKQWVHESGEGTSSLHQHSPSQRQSPPTFGVTSHDPSRPRTTSGPPLENFLDARASQHHHEDPFPSDGDLGELLRRALLRGISSPTVPRVDPPHRTNDDITKRVRVDCPNFDGHLDPNIFLDWLAEIEHYFDFYSMSDLERIRFTKMKLVGPDKRYWLKVEHDLANMDEPPITSWVEMRHKLKEKYLPTYHKRRLHTDWLNLRQGPSTVAEYMNRFEDLASRCDVQQEAWTTVTKFINGLRLEIQQEVNLHAPTTIAEASHLALEVEKLYKAPIQRTRPASYNKPRVQFQPGLAQPRITPDGPKPRNSPSSDPSIPKDTHSLTQKPVTSTSRIRCFNCQGTGHVASSCPHRTLAIDHTDTPADEDVDQVITSLDPTDSGDEVETGYVGDPLAVMRCILSTVPARDDWQRTTIFHTFLKCGDKVCKLVIDGGSSMNVVSTTGVARLKLTPEPHPQPYRVAWVDKTSLPVSQRCLVPLQMGNYSDKVWCDVLPMDIAHILLGRPWLYDLDVTHHGRANTYVFMHKGKSIMLTPARPKSRNEPPKASPIHVAKKPLTLLTPKAFAQESTSSGILFALVTTMTSPTSSLTTSVNPPVIVSLLEEFKDVTPDELPNELPPMRDIQHAIDFLPGSQLPNLPHYRMNPKERVELASQIEGLLHKGFIRNSLSPCAVPALLTPKKDGSWRMCVDSRAINKITVKYRFPIPRLDDMLDVLAGSQWFSKIDLRSGYHQIRIRPGDEWKTAFKTQDGLYEWLVMPFGLSNAPSTFMRVMTQVLRPFLGKFLVVYFDDVLIYSHTKDEHLDHLRQVLTTLRTERLFANLKKCSFLQPEVLFLGFIISANGISADPEKVKAIHAWPTPTTLSEARSFHGLATFYRRFIKGFSSIMAPITNCLKNGDFHWTASATKAFEDIKKRMTEAPILRHPDLSKVFEVACDASGIGIGGVLSQEGHPVAYFSEKLNDARQRYSTYEKEFYAVVQALKHWRFYLLPQEFVLYSDHQALRYLQTQRKLSDKHARWVAFLQEYTFILHHRK</sequence>
<evidence type="ECO:0000259" key="11">
    <source>
        <dbReference type="PROSITE" id="PS50158"/>
    </source>
</evidence>
<dbReference type="Pfam" id="PF00078">
    <property type="entry name" value="RVT_1"/>
    <property type="match status" value="1"/>
</dbReference>
<dbReference type="OrthoDB" id="679712at2759"/>
<dbReference type="SUPFAM" id="SSF56672">
    <property type="entry name" value="DNA/RNA polymerases"/>
    <property type="match status" value="1"/>
</dbReference>
<dbReference type="CDD" id="cd09274">
    <property type="entry name" value="RNase_HI_RT_Ty3"/>
    <property type="match status" value="1"/>
</dbReference>
<keyword evidence="8" id="KW-0695">RNA-directed DNA polymerase</keyword>
<dbReference type="GO" id="GO:0003676">
    <property type="term" value="F:nucleic acid binding"/>
    <property type="evidence" value="ECO:0007669"/>
    <property type="project" value="InterPro"/>
</dbReference>
<dbReference type="InterPro" id="IPR021109">
    <property type="entry name" value="Peptidase_aspartic_dom_sf"/>
</dbReference>
<keyword evidence="7" id="KW-0378">Hydrolase</keyword>
<dbReference type="GO" id="GO:0004519">
    <property type="term" value="F:endonuclease activity"/>
    <property type="evidence" value="ECO:0007669"/>
    <property type="project" value="UniProtKB-KW"/>
</dbReference>
<feature type="compositionally biased region" description="Basic and acidic residues" evidence="10">
    <location>
        <begin position="1"/>
        <end position="19"/>
    </location>
</feature>
<dbReference type="PANTHER" id="PTHR35046:SF9">
    <property type="entry name" value="RNA-DIRECTED DNA POLYMERASE"/>
    <property type="match status" value="1"/>
</dbReference>
<keyword evidence="6" id="KW-0255">Endonuclease</keyword>
<feature type="domain" description="Reverse transcriptase" evidence="12">
    <location>
        <begin position="713"/>
        <end position="892"/>
    </location>
</feature>
<reference evidence="13" key="1">
    <citation type="submission" date="2021-03" db="EMBL/GenBank/DDBJ databases">
        <authorList>
            <person name="Li Z."/>
            <person name="Yang C."/>
        </authorList>
    </citation>
    <scope>NUCLEOTIDE SEQUENCE</scope>
    <source>
        <strain evidence="13">Dzin_1.0</strain>
        <tissue evidence="13">Leaf</tissue>
    </source>
</reference>
<reference evidence="13" key="2">
    <citation type="journal article" date="2022" name="Hortic Res">
        <title>The genome of Dioscorea zingiberensis sheds light on the biosynthesis, origin and evolution of the medicinally important diosgenin saponins.</title>
        <authorList>
            <person name="Li Y."/>
            <person name="Tan C."/>
            <person name="Li Z."/>
            <person name="Guo J."/>
            <person name="Li S."/>
            <person name="Chen X."/>
            <person name="Wang C."/>
            <person name="Dai X."/>
            <person name="Yang H."/>
            <person name="Song W."/>
            <person name="Hou L."/>
            <person name="Xu J."/>
            <person name="Tong Z."/>
            <person name="Xu A."/>
            <person name="Yuan X."/>
            <person name="Wang W."/>
            <person name="Yang Q."/>
            <person name="Chen L."/>
            <person name="Sun Z."/>
            <person name="Wang K."/>
            <person name="Pan B."/>
            <person name="Chen J."/>
            <person name="Bao Y."/>
            <person name="Liu F."/>
            <person name="Qi X."/>
            <person name="Gang D.R."/>
            <person name="Wen J."/>
            <person name="Li J."/>
        </authorList>
    </citation>
    <scope>NUCLEOTIDE SEQUENCE</scope>
    <source>
        <strain evidence="13">Dzin_1.0</strain>
    </source>
</reference>
<dbReference type="CDD" id="cd01647">
    <property type="entry name" value="RT_LTR"/>
    <property type="match status" value="1"/>
</dbReference>
<feature type="domain" description="CCHC-type" evidence="11">
    <location>
        <begin position="392"/>
        <end position="407"/>
    </location>
</feature>
<dbReference type="PROSITE" id="PS50158">
    <property type="entry name" value="ZF_CCHC"/>
    <property type="match status" value="1"/>
</dbReference>
<dbReference type="FunFam" id="3.30.70.270:FF:000026">
    <property type="entry name" value="Transposon Ty3-G Gag-Pol polyprotein"/>
    <property type="match status" value="1"/>
</dbReference>
<dbReference type="InterPro" id="IPR005162">
    <property type="entry name" value="Retrotrans_gag_dom"/>
</dbReference>
<gene>
    <name evidence="13" type="ORF">J5N97_003240</name>
</gene>
<accession>A0A9D5D581</accession>
<evidence type="ECO:0000259" key="12">
    <source>
        <dbReference type="PROSITE" id="PS50878"/>
    </source>
</evidence>
<evidence type="ECO:0000313" key="14">
    <source>
        <dbReference type="Proteomes" id="UP001085076"/>
    </source>
</evidence>
<evidence type="ECO:0000256" key="6">
    <source>
        <dbReference type="ARBA" id="ARBA00022759"/>
    </source>
</evidence>
<dbReference type="GO" id="GO:0006508">
    <property type="term" value="P:proteolysis"/>
    <property type="evidence" value="ECO:0007669"/>
    <property type="project" value="UniProtKB-KW"/>
</dbReference>
<evidence type="ECO:0000256" key="2">
    <source>
        <dbReference type="ARBA" id="ARBA00022670"/>
    </source>
</evidence>
<keyword evidence="9" id="KW-0862">Zinc</keyword>
<dbReference type="PROSITE" id="PS50878">
    <property type="entry name" value="RT_POL"/>
    <property type="match status" value="1"/>
</dbReference>
<dbReference type="InterPro" id="IPR000477">
    <property type="entry name" value="RT_dom"/>
</dbReference>
<keyword evidence="14" id="KW-1185">Reference proteome</keyword>
<keyword evidence="2" id="KW-0645">Protease</keyword>
<dbReference type="SUPFAM" id="SSF50630">
    <property type="entry name" value="Acid proteases"/>
    <property type="match status" value="1"/>
</dbReference>
<evidence type="ECO:0000256" key="10">
    <source>
        <dbReference type="SAM" id="MobiDB-lite"/>
    </source>
</evidence>
<comment type="caution">
    <text evidence="13">The sequence shown here is derived from an EMBL/GenBank/DDBJ whole genome shotgun (WGS) entry which is preliminary data.</text>
</comment>
<dbReference type="FunFam" id="3.10.10.10:FF:000007">
    <property type="entry name" value="Retrovirus-related Pol polyprotein from transposon 17.6-like Protein"/>
    <property type="match status" value="1"/>
</dbReference>
<dbReference type="Pfam" id="PF03732">
    <property type="entry name" value="Retrotrans_gag"/>
    <property type="match status" value="1"/>
</dbReference>
<dbReference type="PANTHER" id="PTHR35046">
    <property type="entry name" value="ZINC KNUCKLE (CCHC-TYPE) FAMILY PROTEIN"/>
    <property type="match status" value="1"/>
</dbReference>
<keyword evidence="9" id="KW-0863">Zinc-finger</keyword>
<evidence type="ECO:0000256" key="4">
    <source>
        <dbReference type="ARBA" id="ARBA00022695"/>
    </source>
</evidence>
<dbReference type="InterPro" id="IPR036875">
    <property type="entry name" value="Znf_CCHC_sf"/>
</dbReference>